<dbReference type="Proteomes" id="UP000796880">
    <property type="component" value="Unassembled WGS sequence"/>
</dbReference>
<evidence type="ECO:0000313" key="20">
    <source>
        <dbReference type="Proteomes" id="UP000796880"/>
    </source>
</evidence>
<keyword evidence="8" id="KW-0375">Hydrogen ion transport</keyword>
<keyword evidence="10" id="KW-1278">Translocase</keyword>
<evidence type="ECO:0000256" key="10">
    <source>
        <dbReference type="ARBA" id="ARBA00022967"/>
    </source>
</evidence>
<keyword evidence="11 17" id="KW-1133">Transmembrane helix</keyword>
<dbReference type="GO" id="GO:0004129">
    <property type="term" value="F:cytochrome-c oxidase activity"/>
    <property type="evidence" value="ECO:0007669"/>
    <property type="project" value="UniProtKB-EC"/>
</dbReference>
<dbReference type="InterPro" id="IPR023366">
    <property type="entry name" value="ATP_synth_asu-like_sf"/>
</dbReference>
<dbReference type="InterPro" id="IPR036121">
    <property type="entry name" value="ATPase_F1/V1/A1_a/bsu_N_sf"/>
</dbReference>
<dbReference type="PANTHER" id="PTHR11403">
    <property type="entry name" value="CYTOCHROME C OXIDASE SUBUNIT III"/>
    <property type="match status" value="1"/>
</dbReference>
<comment type="function">
    <text evidence="15">Component of the cytochrome c oxidase, the last enzyme in the mitochondrial electron transport chain which drives oxidative phosphorylation. The respiratory chain contains 3 multisubunit complexes succinate dehydrogenase (complex II, CII), ubiquinol-cytochrome c oxidoreductase (cytochrome b-c1 complex, complex III, CIII) and cytochrome c oxidase (complex IV, CIV), that cooperate to transfer electrons derived from NADH and succinate to molecular oxygen, creating an electrochemical gradient over the inner membrane that drives transmembrane transport and the ATP synthase. Cytochrome c oxidase is the component of the respiratory chain that catalyzes the reduction of oxygen to water. Electrons originating from reduced cytochrome c in the intermembrane space (IMS) are transferred via the dinuclear copper A center (CU(A)) of subunit 2 and heme A of subunit 1 to the active site in subunit 1, a binuclear center (BNC) formed by heme A3 and copper B (CU(B)). The BNC reduces molecular oxygen to 2 water molecules using 4 electrons from cytochrome c in the IMS and 4 protons from the mitochondrial matrix.</text>
</comment>
<sequence>MTRPKMPILLLVNNQPISVFLNEERKNKSLFFGEEQSTVPNVTVMDQQKDIVLYGHPTSGDVQFMLSSESMSLESLSSTSSTRSDAESAPPDFEGILDRISKEYTEWVGRSGRQLPPEWTMPDLVRAVIADERIEIPGFLRDDYYDNSKTTEPTGFTPGEQHPEQRPQQFGRYLEKRHSYHLVDPSPWPISGSLGALATTVGGVMYMHPFQGGATLLSLGLIFILYTMFVWWRDVLRESTLEGHHTKVVQLGLRYGFILFIVSEVMFLFAFFRASSHSSLAPTVEIGGIWPPKGIGVLDPREIPFLNTPILLSSGAAVTWAHHAILAGKEKRAVYALVATVSLALVFTGFQGMEYYQAPFTISDSIYGSTFFLATGFHGFHVIIGTLFLIICGIRQYLGHLTKEHHVGFEAAAWYWHFVDVVRLFPFVSIYWWGVDEIGRVVSVGDGIARVYGLNEIQAGEMVEFANGVKGIALNLENVGIVVFGSDTAILTLSTIIRLFVIFLRSFYKKKRERANLVFMQSPDQGISAAGPSAPRGPAEPGAPNDEDREKEVLRKRIRQAFALLLKKYRSRYCKGMGSRGKYCSRGRPDFYFLGAADDIAKSEFFYDSPQNDLKTLRDLKNYIEWYHKTSKKWSPDINSHWPFSVSRRDPQ</sequence>
<organism evidence="19 20">
    <name type="scientific">Rhamnella rubrinervis</name>
    <dbReference type="NCBI Taxonomy" id="2594499"/>
    <lineage>
        <taxon>Eukaryota</taxon>
        <taxon>Viridiplantae</taxon>
        <taxon>Streptophyta</taxon>
        <taxon>Embryophyta</taxon>
        <taxon>Tracheophyta</taxon>
        <taxon>Spermatophyta</taxon>
        <taxon>Magnoliopsida</taxon>
        <taxon>eudicotyledons</taxon>
        <taxon>Gunneridae</taxon>
        <taxon>Pentapetalae</taxon>
        <taxon>rosids</taxon>
        <taxon>fabids</taxon>
        <taxon>Rosales</taxon>
        <taxon>Rhamnaceae</taxon>
        <taxon>rhamnoid group</taxon>
        <taxon>Rhamneae</taxon>
        <taxon>Rhamnella</taxon>
    </lineage>
</organism>
<feature type="region of interest" description="Disordered" evidence="16">
    <location>
        <begin position="526"/>
        <end position="551"/>
    </location>
</feature>
<dbReference type="Gene3D" id="2.40.30.20">
    <property type="match status" value="1"/>
</dbReference>
<feature type="domain" description="Heme-copper oxidase subunit III family profile" evidence="18">
    <location>
        <begin position="176"/>
        <end position="435"/>
    </location>
</feature>
<evidence type="ECO:0000256" key="16">
    <source>
        <dbReference type="SAM" id="MobiDB-lite"/>
    </source>
</evidence>
<evidence type="ECO:0000256" key="15">
    <source>
        <dbReference type="RuleBase" id="RU003375"/>
    </source>
</evidence>
<dbReference type="SUPFAM" id="SSF81452">
    <property type="entry name" value="Cytochrome c oxidase subunit III-like"/>
    <property type="match status" value="1"/>
</dbReference>
<dbReference type="InterPro" id="IPR033945">
    <property type="entry name" value="Cyt_c_oxase_su3_dom"/>
</dbReference>
<keyword evidence="20" id="KW-1185">Reference proteome</keyword>
<feature type="region of interest" description="Disordered" evidence="16">
    <location>
        <begin position="144"/>
        <end position="167"/>
    </location>
</feature>
<evidence type="ECO:0000256" key="9">
    <source>
        <dbReference type="ARBA" id="ARBA00022792"/>
    </source>
</evidence>
<dbReference type="InterPro" id="IPR035973">
    <property type="entry name" value="Cyt_c_oxidase_su3-like_sf"/>
</dbReference>
<dbReference type="FunFam" id="1.10.287.70:FF:000075">
    <property type="entry name" value="Cytochrome c oxidase subunit 3"/>
    <property type="match status" value="1"/>
</dbReference>
<dbReference type="SUPFAM" id="SSF50615">
    <property type="entry name" value="N-terminal domain of alpha and beta subunits of F1 ATP synthase"/>
    <property type="match status" value="1"/>
</dbReference>
<dbReference type="PROSITE" id="PS50253">
    <property type="entry name" value="COX3"/>
    <property type="match status" value="1"/>
</dbReference>
<feature type="transmembrane region" description="Helical" evidence="17">
    <location>
        <begin position="333"/>
        <end position="351"/>
    </location>
</feature>
<comment type="subcellular location">
    <subcellularLocation>
        <location evidence="1">Mitochondrion inner membrane</location>
        <topology evidence="1">Multi-pass membrane protein</topology>
    </subcellularLocation>
</comment>
<evidence type="ECO:0000256" key="3">
    <source>
        <dbReference type="ARBA" id="ARBA00010581"/>
    </source>
</evidence>
<reference evidence="19" key="1">
    <citation type="submission" date="2020-03" db="EMBL/GenBank/DDBJ databases">
        <title>A high-quality chromosome-level genome assembly of a woody plant with both climbing and erect habits, Rhamnella rubrinervis.</title>
        <authorList>
            <person name="Lu Z."/>
            <person name="Yang Y."/>
            <person name="Zhu X."/>
            <person name="Sun Y."/>
        </authorList>
    </citation>
    <scope>NUCLEOTIDE SEQUENCE</scope>
    <source>
        <strain evidence="19">BYM</strain>
        <tissue evidence="19">Leaf</tissue>
    </source>
</reference>
<evidence type="ECO:0000256" key="14">
    <source>
        <dbReference type="ARBA" id="ARBA00049512"/>
    </source>
</evidence>
<comment type="similarity">
    <text evidence="2">Belongs to the ATPase alpha/beta chains family.</text>
</comment>
<dbReference type="OrthoDB" id="564124at2759"/>
<dbReference type="CDD" id="cd01665">
    <property type="entry name" value="Cyt_c_Oxidase_III"/>
    <property type="match status" value="1"/>
</dbReference>
<feature type="transmembrane region" description="Helical" evidence="17">
    <location>
        <begin position="371"/>
        <end position="394"/>
    </location>
</feature>
<dbReference type="AlphaFoldDB" id="A0A8K0MNK2"/>
<dbReference type="InterPro" id="IPR013833">
    <property type="entry name" value="Cyt_c_oxidase_su3_a-hlx"/>
</dbReference>
<dbReference type="GO" id="GO:0005524">
    <property type="term" value="F:ATP binding"/>
    <property type="evidence" value="ECO:0007669"/>
    <property type="project" value="UniProtKB-KW"/>
</dbReference>
<accession>A0A8K0MNK2</accession>
<dbReference type="Pfam" id="PF00510">
    <property type="entry name" value="COX3"/>
    <property type="match status" value="1"/>
</dbReference>
<dbReference type="InterPro" id="IPR024791">
    <property type="entry name" value="Cyt_c/ubiquinol_Oxase_su3"/>
</dbReference>
<comment type="caution">
    <text evidence="19">The sequence shown here is derived from an EMBL/GenBank/DDBJ whole genome shotgun (WGS) entry which is preliminary data.</text>
</comment>
<keyword evidence="7 15" id="KW-0812">Transmembrane</keyword>
<keyword evidence="12 15" id="KW-0496">Mitochondrion</keyword>
<evidence type="ECO:0000256" key="1">
    <source>
        <dbReference type="ARBA" id="ARBA00004448"/>
    </source>
</evidence>
<dbReference type="FunFam" id="1.20.120.80:FF:000002">
    <property type="entry name" value="Cytochrome c oxidase subunit 3"/>
    <property type="match status" value="1"/>
</dbReference>
<feature type="transmembrane region" description="Helical" evidence="17">
    <location>
        <begin position="414"/>
        <end position="434"/>
    </location>
</feature>
<dbReference type="Gene3D" id="1.10.287.70">
    <property type="match status" value="1"/>
</dbReference>
<evidence type="ECO:0000256" key="5">
    <source>
        <dbReference type="ARBA" id="ARBA00015944"/>
    </source>
</evidence>
<feature type="transmembrane region" description="Helical" evidence="17">
    <location>
        <begin position="214"/>
        <end position="232"/>
    </location>
</feature>
<evidence type="ECO:0000256" key="7">
    <source>
        <dbReference type="ARBA" id="ARBA00022692"/>
    </source>
</evidence>
<protein>
    <recommendedName>
        <fullName evidence="5 15">Cytochrome c oxidase subunit 3</fullName>
    </recommendedName>
</protein>
<feature type="transmembrane region" description="Helical" evidence="17">
    <location>
        <begin position="479"/>
        <end position="504"/>
    </location>
</feature>
<evidence type="ECO:0000256" key="12">
    <source>
        <dbReference type="ARBA" id="ARBA00023128"/>
    </source>
</evidence>
<dbReference type="GO" id="GO:0046034">
    <property type="term" value="P:ATP metabolic process"/>
    <property type="evidence" value="ECO:0007669"/>
    <property type="project" value="InterPro"/>
</dbReference>
<comment type="subunit">
    <text evidence="4">Component of the cytochrome c oxidase (complex IV, CIV), a multisubunit enzyme composed of a catalytic core of 3 subunits and several supernumerary subunits. The complex exists as a monomer or a dimer and forms supercomplexes (SCs) in the inner mitochondrial membrane with ubiquinol-cytochrome c oxidoreductase (cytochrome b-c1 complex, complex III, CIII).</text>
</comment>
<dbReference type="GO" id="GO:0005743">
    <property type="term" value="C:mitochondrial inner membrane"/>
    <property type="evidence" value="ECO:0007669"/>
    <property type="project" value="UniProtKB-SubCell"/>
</dbReference>
<evidence type="ECO:0000256" key="8">
    <source>
        <dbReference type="ARBA" id="ARBA00022781"/>
    </source>
</evidence>
<dbReference type="EMBL" id="VOIH02000003">
    <property type="protein sequence ID" value="KAF3452258.1"/>
    <property type="molecule type" value="Genomic_DNA"/>
</dbReference>
<evidence type="ECO:0000256" key="11">
    <source>
        <dbReference type="ARBA" id="ARBA00022989"/>
    </source>
</evidence>
<gene>
    <name evidence="19" type="ORF">FNV43_RR08356</name>
</gene>
<keyword evidence="6" id="KW-0813">Transport</keyword>
<name>A0A8K0MNK2_9ROSA</name>
<dbReference type="GO" id="GO:0006123">
    <property type="term" value="P:mitochondrial electron transport, cytochrome c to oxygen"/>
    <property type="evidence" value="ECO:0007669"/>
    <property type="project" value="TreeGrafter"/>
</dbReference>
<feature type="transmembrane region" description="Helical" evidence="17">
    <location>
        <begin position="252"/>
        <end position="272"/>
    </location>
</feature>
<dbReference type="InterPro" id="IPR004100">
    <property type="entry name" value="ATPase_F1/V1/A1_a/bsu_N"/>
</dbReference>
<evidence type="ECO:0000256" key="17">
    <source>
        <dbReference type="SAM" id="Phobius"/>
    </source>
</evidence>
<dbReference type="Pfam" id="PF02874">
    <property type="entry name" value="ATP-synt_ab_N"/>
    <property type="match status" value="1"/>
</dbReference>
<evidence type="ECO:0000313" key="19">
    <source>
        <dbReference type="EMBL" id="KAF3452258.1"/>
    </source>
</evidence>
<keyword evidence="9" id="KW-0999">Mitochondrion inner membrane</keyword>
<comment type="catalytic activity">
    <reaction evidence="14">
        <text>4 Fe(II)-[cytochrome c] + O2 + 8 H(+)(in) = 4 Fe(III)-[cytochrome c] + 2 H2O + 4 H(+)(out)</text>
        <dbReference type="Rhea" id="RHEA:11436"/>
        <dbReference type="Rhea" id="RHEA-COMP:10350"/>
        <dbReference type="Rhea" id="RHEA-COMP:14399"/>
        <dbReference type="ChEBI" id="CHEBI:15377"/>
        <dbReference type="ChEBI" id="CHEBI:15378"/>
        <dbReference type="ChEBI" id="CHEBI:15379"/>
        <dbReference type="ChEBI" id="CHEBI:29033"/>
        <dbReference type="ChEBI" id="CHEBI:29034"/>
        <dbReference type="EC" id="7.1.1.9"/>
    </reaction>
    <physiologicalReaction direction="left-to-right" evidence="14">
        <dbReference type="Rhea" id="RHEA:11437"/>
    </physiologicalReaction>
</comment>
<feature type="compositionally biased region" description="Low complexity" evidence="16">
    <location>
        <begin position="529"/>
        <end position="544"/>
    </location>
</feature>
<dbReference type="PANTHER" id="PTHR11403:SF7">
    <property type="entry name" value="CYTOCHROME C OXIDASE SUBUNIT 3"/>
    <property type="match status" value="1"/>
</dbReference>
<comment type="similarity">
    <text evidence="3 15">Belongs to the cytochrome c oxidase subunit 3 family.</text>
</comment>
<evidence type="ECO:0000256" key="6">
    <source>
        <dbReference type="ARBA" id="ARBA00022448"/>
    </source>
</evidence>
<evidence type="ECO:0000259" key="18">
    <source>
        <dbReference type="PROSITE" id="PS50253"/>
    </source>
</evidence>
<keyword evidence="13 17" id="KW-0472">Membrane</keyword>
<proteinExistence type="inferred from homology"/>
<keyword evidence="8" id="KW-0406">Ion transport</keyword>
<evidence type="ECO:0000256" key="13">
    <source>
        <dbReference type="ARBA" id="ARBA00023136"/>
    </source>
</evidence>
<dbReference type="InterPro" id="IPR000298">
    <property type="entry name" value="Cyt_c_oxidase-like_su3"/>
</dbReference>
<dbReference type="Gene3D" id="1.20.120.80">
    <property type="entry name" value="Cytochrome c oxidase, subunit III, four-helix bundle"/>
    <property type="match status" value="1"/>
</dbReference>
<evidence type="ECO:0000256" key="2">
    <source>
        <dbReference type="ARBA" id="ARBA00008936"/>
    </source>
</evidence>
<evidence type="ECO:0000256" key="4">
    <source>
        <dbReference type="ARBA" id="ARBA00011164"/>
    </source>
</evidence>
<dbReference type="CDD" id="cd18116">
    <property type="entry name" value="ATP-synt_F1_alpha_N"/>
    <property type="match status" value="1"/>
</dbReference>